<dbReference type="AlphaFoldDB" id="A0A060XVH5"/>
<evidence type="ECO:0000313" key="1">
    <source>
        <dbReference type="EMBL" id="CDQ81129.1"/>
    </source>
</evidence>
<dbReference type="EMBL" id="FR905712">
    <property type="protein sequence ID" value="CDQ81129.1"/>
    <property type="molecule type" value="Genomic_DNA"/>
</dbReference>
<dbReference type="PaxDb" id="8022-A0A060XVH5"/>
<name>A0A060XVH5_ONCMY</name>
<gene>
    <name evidence="1" type="ORF">GSONMT00054586001</name>
</gene>
<proteinExistence type="predicted"/>
<sequence>MLECQDHCAVESAAILRNIEAKLTARRDDNFIPVLVRGLLRELEGNGAMSKESFLKTSQSFFTTAVNYLQAWGKHTDNLKYLHGVLLKRQPQREEIQKAAGTLQEKCPNVTINEDALFDEVTGLQEFLKGGSLEEWKTSETPLSQRWSTVVTHFKENDIPH</sequence>
<reference evidence="1" key="1">
    <citation type="journal article" date="2014" name="Nat. Commun.">
        <title>The rainbow trout genome provides novel insights into evolution after whole-genome duplication in vertebrates.</title>
        <authorList>
            <person name="Berthelot C."/>
            <person name="Brunet F."/>
            <person name="Chalopin D."/>
            <person name="Juanchich A."/>
            <person name="Bernard M."/>
            <person name="Noel B."/>
            <person name="Bento P."/>
            <person name="Da Silva C."/>
            <person name="Labadie K."/>
            <person name="Alberti A."/>
            <person name="Aury J.M."/>
            <person name="Louis A."/>
            <person name="Dehais P."/>
            <person name="Bardou P."/>
            <person name="Montfort J."/>
            <person name="Klopp C."/>
            <person name="Cabau C."/>
            <person name="Gaspin C."/>
            <person name="Thorgaard G.H."/>
            <person name="Boussaha M."/>
            <person name="Quillet E."/>
            <person name="Guyomard R."/>
            <person name="Galiana D."/>
            <person name="Bobe J."/>
            <person name="Volff J.N."/>
            <person name="Genet C."/>
            <person name="Wincker P."/>
            <person name="Jaillon O."/>
            <person name="Roest Crollius H."/>
            <person name="Guiguen Y."/>
        </authorList>
    </citation>
    <scope>NUCLEOTIDE SEQUENCE [LARGE SCALE GENOMIC DNA]</scope>
</reference>
<organism evidence="1 2">
    <name type="scientific">Oncorhynchus mykiss</name>
    <name type="common">Rainbow trout</name>
    <name type="synonym">Salmo gairdneri</name>
    <dbReference type="NCBI Taxonomy" id="8022"/>
    <lineage>
        <taxon>Eukaryota</taxon>
        <taxon>Metazoa</taxon>
        <taxon>Chordata</taxon>
        <taxon>Craniata</taxon>
        <taxon>Vertebrata</taxon>
        <taxon>Euteleostomi</taxon>
        <taxon>Actinopterygii</taxon>
        <taxon>Neopterygii</taxon>
        <taxon>Teleostei</taxon>
        <taxon>Protacanthopterygii</taxon>
        <taxon>Salmoniformes</taxon>
        <taxon>Salmonidae</taxon>
        <taxon>Salmoninae</taxon>
        <taxon>Oncorhynchus</taxon>
    </lineage>
</organism>
<dbReference type="Proteomes" id="UP000193380">
    <property type="component" value="Unassembled WGS sequence"/>
</dbReference>
<evidence type="ECO:0000313" key="2">
    <source>
        <dbReference type="Proteomes" id="UP000193380"/>
    </source>
</evidence>
<accession>A0A060XVH5</accession>
<protein>
    <submittedName>
        <fullName evidence="1">Uncharacterized protein</fullName>
    </submittedName>
</protein>
<reference evidence="1" key="2">
    <citation type="submission" date="2014-03" db="EMBL/GenBank/DDBJ databases">
        <authorList>
            <person name="Genoscope - CEA"/>
        </authorList>
    </citation>
    <scope>NUCLEOTIDE SEQUENCE</scope>
</reference>